<comment type="caution">
    <text evidence="3">The sequence shown here is derived from an EMBL/GenBank/DDBJ whole genome shotgun (WGS) entry which is preliminary data.</text>
</comment>
<comment type="function">
    <text evidence="2">Catalyzes the interconversion of methylthioribose-1-phosphate (MTR-1-P) into methylthioribulose-1-phosphate (MTRu-1-P).</text>
</comment>
<dbReference type="HAMAP" id="MF_01678">
    <property type="entry name" value="Salvage_MtnA"/>
    <property type="match status" value="1"/>
</dbReference>
<keyword evidence="2" id="KW-0486">Methionine biosynthesis</keyword>
<keyword evidence="2" id="KW-0028">Amino-acid biosynthesis</keyword>
<feature type="active site" description="Proton donor" evidence="2">
    <location>
        <position position="237"/>
    </location>
</feature>
<sequence length="342" mass="36796">MSEELRSLLWTGSSLCVLDQLRLPFETEWIECTSYRDVYSVIKNMNTRGAPAIGVAAAYGMALAAREALTTPQPAQFVLDAGAYLKSARPTAVNLAWAVDRSLAEGAPSLGKSPQAAADELATFAGKLTQDDEDHNLALSKHGAELFEDGDIILTICNTGALATYRYGTAFGSINEAFKQGRKIQVIALETRPYLQGARLTALELVTAGIPFHLITDGMAGFMMSHGMVTKVIVGADRIASNGDFANKIGTYQLAVLAKYHGLPFYAAAPLSSFDFSIASGAEILVEQRDENEVLSFAGQRVAAEGAHAFNPSFDVTPNELLSGIVTERGVFRHPFGNWERP</sequence>
<protein>
    <recommendedName>
        <fullName evidence="2">Methylthioribose-1-phosphate isomerase</fullName>
        <shortName evidence="2">M1Pi</shortName>
        <shortName evidence="2">MTR-1-P isomerase</shortName>
        <ecNumber evidence="2">5.3.1.23</ecNumber>
    </recommendedName>
    <alternativeName>
        <fullName evidence="2">S-methyl-5-thioribose-1-phosphate isomerase</fullName>
    </alternativeName>
</protein>
<keyword evidence="4" id="KW-1185">Reference proteome</keyword>
<dbReference type="NCBIfam" id="TIGR00524">
    <property type="entry name" value="eIF-2B_rel"/>
    <property type="match status" value="1"/>
</dbReference>
<reference evidence="3 4" key="1">
    <citation type="submission" date="2018-09" db="EMBL/GenBank/DDBJ databases">
        <title>Discovery and Ecogenomic Context for Candidatus Cryosericales, a Global Caldiserica Order Active in Thawing Permafrost.</title>
        <authorList>
            <person name="Martinez M.A."/>
            <person name="Woodcroft B.J."/>
            <person name="Ignacio Espinoza J.C."/>
            <person name="Zayed A."/>
            <person name="Singleton C.M."/>
            <person name="Boyd J."/>
            <person name="Li Y.-F."/>
            <person name="Purvine S."/>
            <person name="Maughan H."/>
            <person name="Hodgkins S.B."/>
            <person name="Anderson D."/>
            <person name="Sederholm M."/>
            <person name="Temperton B."/>
            <person name="Saleska S.R."/>
            <person name="Tyson G.W."/>
            <person name="Rich V.I."/>
        </authorList>
    </citation>
    <scope>NUCLEOTIDE SEQUENCE [LARGE SCALE GENOMIC DNA]</scope>
    <source>
        <strain evidence="3 4">SMC7</strain>
    </source>
</reference>
<dbReference type="Gene3D" id="3.40.50.10470">
    <property type="entry name" value="Translation initiation factor eif-2b, domain 2"/>
    <property type="match status" value="1"/>
</dbReference>
<dbReference type="PANTHER" id="PTHR43475:SF1">
    <property type="entry name" value="METHYLTHIORIBOSE-1-PHOSPHATE ISOMERASE"/>
    <property type="match status" value="1"/>
</dbReference>
<evidence type="ECO:0000313" key="4">
    <source>
        <dbReference type="Proteomes" id="UP000266328"/>
    </source>
</evidence>
<dbReference type="NCBIfam" id="NF004326">
    <property type="entry name" value="PRK05720.1"/>
    <property type="match status" value="1"/>
</dbReference>
<proteinExistence type="inferred from homology"/>
<dbReference type="Gene3D" id="1.20.120.420">
    <property type="entry name" value="translation initiation factor eif-2b, domain 1"/>
    <property type="match status" value="1"/>
</dbReference>
<feature type="binding site" evidence="2">
    <location>
        <position position="89"/>
    </location>
    <ligand>
        <name>substrate</name>
    </ligand>
</feature>
<comment type="catalytic activity">
    <reaction evidence="2">
        <text>5-(methylsulfanyl)-alpha-D-ribose 1-phosphate = 5-(methylsulfanyl)-D-ribulose 1-phosphate</text>
        <dbReference type="Rhea" id="RHEA:19989"/>
        <dbReference type="ChEBI" id="CHEBI:58533"/>
        <dbReference type="ChEBI" id="CHEBI:58548"/>
        <dbReference type="EC" id="5.3.1.23"/>
    </reaction>
</comment>
<dbReference type="FunFam" id="3.40.50.10470:FF:000006">
    <property type="entry name" value="Methylthioribose-1-phosphate isomerase"/>
    <property type="match status" value="1"/>
</dbReference>
<dbReference type="InterPro" id="IPR011559">
    <property type="entry name" value="Initiation_fac_2B_a/b/d"/>
</dbReference>
<dbReference type="InterPro" id="IPR000649">
    <property type="entry name" value="IF-2B-related"/>
</dbReference>
<feature type="site" description="Transition state stabilizer" evidence="2">
    <location>
        <position position="157"/>
    </location>
</feature>
<dbReference type="OrthoDB" id="9803436at2"/>
<dbReference type="UniPathway" id="UPA00904">
    <property type="reaction ID" value="UER00874"/>
</dbReference>
<feature type="binding site" evidence="2">
    <location>
        <begin position="48"/>
        <end position="50"/>
    </location>
    <ligand>
        <name>substrate</name>
    </ligand>
</feature>
<accession>A0A398CUH8</accession>
<dbReference type="GO" id="GO:0046523">
    <property type="term" value="F:S-methyl-5-thioribose-1-phosphate isomerase activity"/>
    <property type="evidence" value="ECO:0007669"/>
    <property type="project" value="UniProtKB-UniRule"/>
</dbReference>
<dbReference type="RefSeq" id="WP_119088998.1">
    <property type="nucleotide sequence ID" value="NZ_QXIS01000020.1"/>
</dbReference>
<dbReference type="EMBL" id="QXIS01000020">
    <property type="protein sequence ID" value="RIE06223.1"/>
    <property type="molecule type" value="Genomic_DNA"/>
</dbReference>
<keyword evidence="1 2" id="KW-0413">Isomerase</keyword>
<dbReference type="AlphaFoldDB" id="A0A398CUH8"/>
<dbReference type="InterPro" id="IPR037171">
    <property type="entry name" value="NagB/RpiA_transferase-like"/>
</dbReference>
<comment type="pathway">
    <text evidence="2">Amino-acid biosynthesis; L-methionine biosynthesis via salvage pathway; L-methionine from S-methyl-5-thio-alpha-D-ribose 1-phosphate: step 1/6.</text>
</comment>
<comment type="similarity">
    <text evidence="2">Belongs to the EIF-2B alpha/beta/delta subunits family. MtnA subfamily.</text>
</comment>
<dbReference type="FunFam" id="1.20.120.420:FF:000003">
    <property type="entry name" value="Methylthioribose-1-phosphate isomerase"/>
    <property type="match status" value="1"/>
</dbReference>
<dbReference type="Pfam" id="PF01008">
    <property type="entry name" value="IF-2B"/>
    <property type="match status" value="1"/>
</dbReference>
<dbReference type="PANTHER" id="PTHR43475">
    <property type="entry name" value="METHYLTHIORIBOSE-1-PHOSPHATE ISOMERASE"/>
    <property type="match status" value="1"/>
</dbReference>
<dbReference type="SUPFAM" id="SSF100950">
    <property type="entry name" value="NagB/RpiA/CoA transferase-like"/>
    <property type="match status" value="1"/>
</dbReference>
<feature type="binding site" evidence="2">
    <location>
        <position position="196"/>
    </location>
    <ligand>
        <name>substrate</name>
    </ligand>
</feature>
<gene>
    <name evidence="2 3" type="primary">mtnA</name>
    <name evidence="3" type="ORF">SMC7_03600</name>
</gene>
<organism evidence="3 4">
    <name type="scientific">Candidatus Cryosericum terrychapinii</name>
    <dbReference type="NCBI Taxonomy" id="2290919"/>
    <lineage>
        <taxon>Bacteria</taxon>
        <taxon>Pseudomonadati</taxon>
        <taxon>Caldisericota/Cryosericota group</taxon>
        <taxon>Candidatus Cryosericota</taxon>
        <taxon>Candidatus Cryosericia</taxon>
        <taxon>Candidatus Cryosericales</taxon>
        <taxon>Candidatus Cryosericaceae</taxon>
        <taxon>Candidatus Cryosericum</taxon>
    </lineage>
</organism>
<evidence type="ECO:0000256" key="1">
    <source>
        <dbReference type="ARBA" id="ARBA00023235"/>
    </source>
</evidence>
<dbReference type="InterPro" id="IPR027363">
    <property type="entry name" value="M1Pi_N"/>
</dbReference>
<dbReference type="GO" id="GO:0019509">
    <property type="term" value="P:L-methionine salvage from methylthioadenosine"/>
    <property type="evidence" value="ECO:0007669"/>
    <property type="project" value="UniProtKB-UniRule"/>
</dbReference>
<dbReference type="Proteomes" id="UP000266328">
    <property type="component" value="Unassembled WGS sequence"/>
</dbReference>
<evidence type="ECO:0000313" key="3">
    <source>
        <dbReference type="EMBL" id="RIE06223.1"/>
    </source>
</evidence>
<name>A0A398CUH8_9BACT</name>
<dbReference type="InterPro" id="IPR005251">
    <property type="entry name" value="IF-M1Pi"/>
</dbReference>
<feature type="binding site" evidence="2">
    <location>
        <begin position="247"/>
        <end position="248"/>
    </location>
    <ligand>
        <name>substrate</name>
    </ligand>
</feature>
<dbReference type="InterPro" id="IPR042529">
    <property type="entry name" value="IF_2B-like_C"/>
</dbReference>
<dbReference type="EC" id="5.3.1.23" evidence="2"/>
<dbReference type="NCBIfam" id="TIGR00512">
    <property type="entry name" value="salvage_mtnA"/>
    <property type="match status" value="1"/>
</dbReference>
<evidence type="ECO:0000256" key="2">
    <source>
        <dbReference type="HAMAP-Rule" id="MF_01678"/>
    </source>
</evidence>